<dbReference type="InterPro" id="IPR020084">
    <property type="entry name" value="NUDIX_hydrolase_CS"/>
</dbReference>
<evidence type="ECO:0000313" key="3">
    <source>
        <dbReference type="EMBL" id="APG25797.1"/>
    </source>
</evidence>
<dbReference type="Gene3D" id="3.90.79.10">
    <property type="entry name" value="Nucleoside Triphosphate Pyrophosphohydrolase"/>
    <property type="match status" value="1"/>
</dbReference>
<dbReference type="PANTHER" id="PTHR10885:SF0">
    <property type="entry name" value="ISOPENTENYL-DIPHOSPHATE DELTA-ISOMERASE"/>
    <property type="match status" value="1"/>
</dbReference>
<dbReference type="STRING" id="29542.A6070_06855"/>
<dbReference type="InterPro" id="IPR015797">
    <property type="entry name" value="NUDIX_hydrolase-like_dom_sf"/>
</dbReference>
<dbReference type="OrthoDB" id="9804563at2"/>
<organism evidence="3 4">
    <name type="scientific">Syntrophotalea acetylenica</name>
    <name type="common">Pelobacter acetylenicus</name>
    <dbReference type="NCBI Taxonomy" id="29542"/>
    <lineage>
        <taxon>Bacteria</taxon>
        <taxon>Pseudomonadati</taxon>
        <taxon>Thermodesulfobacteriota</taxon>
        <taxon>Desulfuromonadia</taxon>
        <taxon>Desulfuromonadales</taxon>
        <taxon>Syntrophotaleaceae</taxon>
        <taxon>Syntrophotalea</taxon>
    </lineage>
</organism>
<keyword evidence="1 3" id="KW-0378">Hydrolase</keyword>
<feature type="domain" description="Nudix hydrolase" evidence="2">
    <location>
        <begin position="31"/>
        <end position="162"/>
    </location>
</feature>
<dbReference type="KEGG" id="pace:A6070_06855"/>
<keyword evidence="4" id="KW-1185">Reference proteome</keyword>
<dbReference type="PROSITE" id="PS00893">
    <property type="entry name" value="NUDIX_BOX"/>
    <property type="match status" value="1"/>
</dbReference>
<proteinExistence type="predicted"/>
<dbReference type="RefSeq" id="WP_072287640.1">
    <property type="nucleotide sequence ID" value="NZ_CP015455.1"/>
</dbReference>
<evidence type="ECO:0000313" key="4">
    <source>
        <dbReference type="Proteomes" id="UP000182264"/>
    </source>
</evidence>
<evidence type="ECO:0000259" key="2">
    <source>
        <dbReference type="PROSITE" id="PS51462"/>
    </source>
</evidence>
<dbReference type="Proteomes" id="UP000182264">
    <property type="component" value="Chromosome"/>
</dbReference>
<dbReference type="CDD" id="cd04692">
    <property type="entry name" value="NUDIX_Hydrolase"/>
    <property type="match status" value="1"/>
</dbReference>
<dbReference type="InterPro" id="IPR000086">
    <property type="entry name" value="NUDIX_hydrolase_dom"/>
</dbReference>
<sequence>MAAEEWFDIVDEQDRVVGRALRSECHGNPGLIHRVAHVLVIDGQGRLLLQKRSLCKDVQPGRWDTSVGGHLDPGEGYYEAALREMREELGIDNVAIRFLYHSRLRNAFESENVATYLARYDGDIRFDPVEIDAVRFFSPEEIAARLGEGFFTPNFEQEWHMFNDWRHQSF</sequence>
<gene>
    <name evidence="3" type="ORF">A7E75_12840</name>
</gene>
<dbReference type="Pfam" id="PF00293">
    <property type="entry name" value="NUDIX"/>
    <property type="match status" value="1"/>
</dbReference>
<protein>
    <submittedName>
        <fullName evidence="3">NUDIX hydrolase</fullName>
    </submittedName>
</protein>
<dbReference type="PANTHER" id="PTHR10885">
    <property type="entry name" value="ISOPENTENYL-DIPHOSPHATE DELTA-ISOMERASE"/>
    <property type="match status" value="1"/>
</dbReference>
<dbReference type="PROSITE" id="PS51462">
    <property type="entry name" value="NUDIX"/>
    <property type="match status" value="1"/>
</dbReference>
<reference evidence="3 4" key="1">
    <citation type="journal article" date="2017" name="Genome Announc.">
        <title>Complete Genome Sequences of Two Acetylene-Fermenting Pelobacter acetylenicus Strains.</title>
        <authorList>
            <person name="Sutton J.M."/>
            <person name="Baesman S.M."/>
            <person name="Fierst J.L."/>
            <person name="Poret-Peterson A.T."/>
            <person name="Oremland R.S."/>
            <person name="Dunlap D.S."/>
            <person name="Akob D.M."/>
        </authorList>
    </citation>
    <scope>NUCLEOTIDE SEQUENCE [LARGE SCALE GENOMIC DNA]</scope>
    <source>
        <strain evidence="3 4">DSM 3247</strain>
    </source>
</reference>
<dbReference type="AlphaFoldDB" id="A0A1L3GIN1"/>
<dbReference type="EMBL" id="CP015518">
    <property type="protein sequence ID" value="APG25797.1"/>
    <property type="molecule type" value="Genomic_DNA"/>
</dbReference>
<evidence type="ECO:0000256" key="1">
    <source>
        <dbReference type="ARBA" id="ARBA00022801"/>
    </source>
</evidence>
<dbReference type="GO" id="GO:0016787">
    <property type="term" value="F:hydrolase activity"/>
    <property type="evidence" value="ECO:0007669"/>
    <property type="project" value="UniProtKB-KW"/>
</dbReference>
<accession>A0A1L3GIN1</accession>
<dbReference type="SUPFAM" id="SSF55811">
    <property type="entry name" value="Nudix"/>
    <property type="match status" value="1"/>
</dbReference>
<name>A0A1L3GIN1_SYNAC</name>